<dbReference type="InterPro" id="IPR002197">
    <property type="entry name" value="HTH_Fis"/>
</dbReference>
<feature type="domain" description="DNA binding HTH" evidence="1">
    <location>
        <begin position="1"/>
        <end position="32"/>
    </location>
</feature>
<dbReference type="SUPFAM" id="SSF46689">
    <property type="entry name" value="Homeodomain-like"/>
    <property type="match status" value="1"/>
</dbReference>
<evidence type="ECO:0000259" key="1">
    <source>
        <dbReference type="Pfam" id="PF02954"/>
    </source>
</evidence>
<sequence>MDTLVAAGWDISEAARRLGGDCTTVHRRMKRLRVDAPN</sequence>
<dbReference type="Pfam" id="PF02954">
    <property type="entry name" value="HTH_8"/>
    <property type="match status" value="1"/>
</dbReference>
<dbReference type="EMBL" id="JAPYKS010000002">
    <property type="protein sequence ID" value="MEI9407677.1"/>
    <property type="molecule type" value="Genomic_DNA"/>
</dbReference>
<protein>
    <recommendedName>
        <fullName evidence="1">DNA binding HTH domain-containing protein</fullName>
    </recommendedName>
</protein>
<proteinExistence type="predicted"/>
<reference evidence="2 3" key="1">
    <citation type="submission" date="2022-12" db="EMBL/GenBank/DDBJ databases">
        <authorList>
            <person name="Muema E."/>
        </authorList>
    </citation>
    <scope>NUCLEOTIDE SEQUENCE [LARGE SCALE GENOMIC DNA]</scope>
    <source>
        <strain evidence="3">1326</strain>
    </source>
</reference>
<organism evidence="2 3">
    <name type="scientific">Mesorhizobium salmacidum</name>
    <dbReference type="NCBI Taxonomy" id="3015171"/>
    <lineage>
        <taxon>Bacteria</taxon>
        <taxon>Pseudomonadati</taxon>
        <taxon>Pseudomonadota</taxon>
        <taxon>Alphaproteobacteria</taxon>
        <taxon>Hyphomicrobiales</taxon>
        <taxon>Phyllobacteriaceae</taxon>
        <taxon>Mesorhizobium</taxon>
    </lineage>
</organism>
<evidence type="ECO:0000313" key="3">
    <source>
        <dbReference type="Proteomes" id="UP001387293"/>
    </source>
</evidence>
<dbReference type="Gene3D" id="1.10.10.60">
    <property type="entry name" value="Homeodomain-like"/>
    <property type="match status" value="1"/>
</dbReference>
<name>A0ABU8KQP3_9HYPH</name>
<accession>A0ABU8KQP3</accession>
<dbReference type="InterPro" id="IPR009057">
    <property type="entry name" value="Homeodomain-like_sf"/>
</dbReference>
<gene>
    <name evidence="2" type="ORF">O7A60_02650</name>
</gene>
<comment type="caution">
    <text evidence="2">The sequence shown here is derived from an EMBL/GenBank/DDBJ whole genome shotgun (WGS) entry which is preliminary data.</text>
</comment>
<evidence type="ECO:0000313" key="2">
    <source>
        <dbReference type="EMBL" id="MEI9407677.1"/>
    </source>
</evidence>
<dbReference type="RefSeq" id="WP_140715927.1">
    <property type="nucleotide sequence ID" value="NZ_JAPYKS010000002.1"/>
</dbReference>
<keyword evidence="3" id="KW-1185">Reference proteome</keyword>
<dbReference type="Proteomes" id="UP001387293">
    <property type="component" value="Unassembled WGS sequence"/>
</dbReference>